<feature type="domain" description="DUF4214" evidence="2">
    <location>
        <begin position="322"/>
        <end position="389"/>
    </location>
</feature>
<protein>
    <recommendedName>
        <fullName evidence="2">DUF4214 domain-containing protein</fullName>
    </recommendedName>
</protein>
<keyword evidence="4" id="KW-1185">Reference proteome</keyword>
<gene>
    <name evidence="3" type="ORF">SAMN05421647_11547</name>
</gene>
<dbReference type="Proteomes" id="UP000186895">
    <property type="component" value="Unassembled WGS sequence"/>
</dbReference>
<evidence type="ECO:0000313" key="3">
    <source>
        <dbReference type="EMBL" id="SIR04594.1"/>
    </source>
</evidence>
<dbReference type="EMBL" id="FTMN01000015">
    <property type="protein sequence ID" value="SIR04594.1"/>
    <property type="molecule type" value="Genomic_DNA"/>
</dbReference>
<dbReference type="InterPro" id="IPR025282">
    <property type="entry name" value="DUF4214"/>
</dbReference>
<evidence type="ECO:0000259" key="2">
    <source>
        <dbReference type="Pfam" id="PF13946"/>
    </source>
</evidence>
<organism evidence="3 4">
    <name type="scientific">Marinobacterium stanieri</name>
    <dbReference type="NCBI Taxonomy" id="49186"/>
    <lineage>
        <taxon>Bacteria</taxon>
        <taxon>Pseudomonadati</taxon>
        <taxon>Pseudomonadota</taxon>
        <taxon>Gammaproteobacteria</taxon>
        <taxon>Oceanospirillales</taxon>
        <taxon>Oceanospirillaceae</taxon>
        <taxon>Marinobacterium</taxon>
    </lineage>
</organism>
<dbReference type="STRING" id="49186.SAMN05421647_11547"/>
<feature type="region of interest" description="Disordered" evidence="1">
    <location>
        <begin position="65"/>
        <end position="96"/>
    </location>
</feature>
<sequence length="412" mass="46637">MSGSDVMKFDIQNNEVIAVYEYDDGVWELESPDGNTTYSVEGDNVIETEVEHGVTETTVYTAQENGTYIETSSQSQVTDDSSSGSEADGNGSGYGDDLMRFEIQNNQVVAVFEWDDGFWEREHIDANTTYTLQGDNVIEVEVEHGYTETKVYTHLGNGSYVEISSETQLNGSQSGSPSSDVYIDGQLFEREDENEYSFDLSQDAEYRIDDDLYLVRDGVIYELEDDGFYQKDGSVVMFEGERHEVEFYHSSLGASDEAEAVYAKRSDGSRVEVEDAAEAYSEDGAVYRLYRAVFDRDPDEAGFKYWAGRLDHELSFEQIIDRFIDSGEFKTLYADADDQGYVSKLYNNVLEREPDEEGLRYWVGNLEEGRWDRGDVLARFSDSGEFKNNTQQALDDYLELVGQTSITTDMIA</sequence>
<name>A0A1N6XQH8_9GAMM</name>
<reference evidence="3 4" key="1">
    <citation type="submission" date="2017-01" db="EMBL/GenBank/DDBJ databases">
        <authorList>
            <person name="Mah S.A."/>
            <person name="Swanson W.J."/>
            <person name="Moy G.W."/>
            <person name="Vacquier V.D."/>
        </authorList>
    </citation>
    <scope>NUCLEOTIDE SEQUENCE [LARGE SCALE GENOMIC DNA]</scope>
    <source>
        <strain evidence="3 4">DSM 7027</strain>
    </source>
</reference>
<dbReference type="AlphaFoldDB" id="A0A1N6XQH8"/>
<dbReference type="eggNOG" id="COG2340">
    <property type="taxonomic scope" value="Bacteria"/>
</dbReference>
<dbReference type="Pfam" id="PF13946">
    <property type="entry name" value="DUF4214"/>
    <property type="match status" value="1"/>
</dbReference>
<feature type="compositionally biased region" description="Low complexity" evidence="1">
    <location>
        <begin position="71"/>
        <end position="85"/>
    </location>
</feature>
<dbReference type="RefSeq" id="WP_076466419.1">
    <property type="nucleotide sequence ID" value="NZ_FTMN01000015.1"/>
</dbReference>
<evidence type="ECO:0000256" key="1">
    <source>
        <dbReference type="SAM" id="MobiDB-lite"/>
    </source>
</evidence>
<proteinExistence type="predicted"/>
<evidence type="ECO:0000313" key="4">
    <source>
        <dbReference type="Proteomes" id="UP000186895"/>
    </source>
</evidence>
<dbReference type="Gene3D" id="1.10.3130.20">
    <property type="entry name" value="Phycobilisome linker domain"/>
    <property type="match status" value="1"/>
</dbReference>
<accession>A0A1N6XQH8</accession>
<dbReference type="InterPro" id="IPR038255">
    <property type="entry name" value="PBS_linker_sf"/>
</dbReference>